<reference evidence="4 5" key="1">
    <citation type="submission" date="2016-03" db="EMBL/GenBank/DDBJ databases">
        <authorList>
            <person name="Ploux O."/>
        </authorList>
    </citation>
    <scope>NUCLEOTIDE SEQUENCE [LARGE SCALE GENOMIC DNA]</scope>
    <source>
        <strain evidence="4 5">UAMH 11012</strain>
    </source>
</reference>
<feature type="transmembrane region" description="Helical" evidence="3">
    <location>
        <begin position="62"/>
        <end position="88"/>
    </location>
</feature>
<dbReference type="PANTHER" id="PTHR31571:SF1">
    <property type="entry name" value="ALTERED INHERITANCE OF MITOCHONDRIA PROTEIN 6"/>
    <property type="match status" value="1"/>
</dbReference>
<dbReference type="OrthoDB" id="4153866at2759"/>
<dbReference type="SUPFAM" id="SSF51695">
    <property type="entry name" value="PLC-like phosphodiesterases"/>
    <property type="match status" value="1"/>
</dbReference>
<keyword evidence="3" id="KW-0812">Transmembrane</keyword>
<evidence type="ECO:0000313" key="5">
    <source>
        <dbReference type="Proteomes" id="UP000184330"/>
    </source>
</evidence>
<organism evidence="4 5">
    <name type="scientific">Phialocephala subalpina</name>
    <dbReference type="NCBI Taxonomy" id="576137"/>
    <lineage>
        <taxon>Eukaryota</taxon>
        <taxon>Fungi</taxon>
        <taxon>Dikarya</taxon>
        <taxon>Ascomycota</taxon>
        <taxon>Pezizomycotina</taxon>
        <taxon>Leotiomycetes</taxon>
        <taxon>Helotiales</taxon>
        <taxon>Mollisiaceae</taxon>
        <taxon>Phialocephala</taxon>
        <taxon>Phialocephala fortinii species complex</taxon>
    </lineage>
</organism>
<dbReference type="EMBL" id="FJOG01000007">
    <property type="protein sequence ID" value="CZR56092.1"/>
    <property type="molecule type" value="Genomic_DNA"/>
</dbReference>
<sequence>MAYRDDSPLSDERSVAPFSPLEQTPLRQQNRTLHRFFPQWRNTTPSGPSFLSNKLTQRSKRLLWSALFILLITALTILTWLALILTVANRLRIPHLNNGLQKILETYHAPNTTHAAYPTWAEDFSGGVIPVQCHAHNDYWHRIPLYEGLAAGCVGTEADIWIGNLPDGTVDLFVGHNSKSLTQSRTLRSLYLDPLFDILSYQNAMSPNTPNTTTGTATGTQDILAIETSSPVGVFSTSPNTSLILALDFKTDGHKTWDTVVSQLDNLRSQNWLTYWTPSSGLVRRPVTVIGTGDTPFDLLTSNTTYRDIFYDAPLPSLSDADSPYNSNNSYYASSAIGKAVGAVRFGRLTDGQKDNVKEQVEKANDLGLVSRYWDTVSWPVGWRNRIWEQLVELGVGILNVDDLTAAARWDWEMCVVGGVNICNS</sequence>
<accession>A0A1L7WTJ8</accession>
<dbReference type="InterPro" id="IPR017946">
    <property type="entry name" value="PLC-like_Pdiesterase_TIM-brl"/>
</dbReference>
<keyword evidence="5" id="KW-1185">Reference proteome</keyword>
<evidence type="ECO:0000256" key="3">
    <source>
        <dbReference type="SAM" id="Phobius"/>
    </source>
</evidence>
<dbReference type="PANTHER" id="PTHR31571">
    <property type="entry name" value="ALTERED INHERITANCE OF MITOCHONDRIA PROTEIN 6"/>
    <property type="match status" value="1"/>
</dbReference>
<evidence type="ECO:0000256" key="1">
    <source>
        <dbReference type="ARBA" id="ARBA00008858"/>
    </source>
</evidence>
<evidence type="ECO:0000256" key="2">
    <source>
        <dbReference type="ARBA" id="ARBA00014286"/>
    </source>
</evidence>
<name>A0A1L7WTJ8_9HELO</name>
<gene>
    <name evidence="4" type="ORF">PAC_05980</name>
</gene>
<dbReference type="GO" id="GO:0006629">
    <property type="term" value="P:lipid metabolic process"/>
    <property type="evidence" value="ECO:0007669"/>
    <property type="project" value="InterPro"/>
</dbReference>
<evidence type="ECO:0000313" key="4">
    <source>
        <dbReference type="EMBL" id="CZR56092.1"/>
    </source>
</evidence>
<dbReference type="Proteomes" id="UP000184330">
    <property type="component" value="Unassembled WGS sequence"/>
</dbReference>
<dbReference type="AlphaFoldDB" id="A0A1L7WTJ8"/>
<keyword evidence="3" id="KW-0472">Membrane</keyword>
<dbReference type="InterPro" id="IPR051236">
    <property type="entry name" value="HAT_RTT109-like"/>
</dbReference>
<dbReference type="STRING" id="576137.A0A1L7WTJ8"/>
<comment type="similarity">
    <text evidence="1">Belongs to the AIM6 family.</text>
</comment>
<keyword evidence="3" id="KW-1133">Transmembrane helix</keyword>
<proteinExistence type="inferred from homology"/>
<dbReference type="GO" id="GO:0008081">
    <property type="term" value="F:phosphoric diester hydrolase activity"/>
    <property type="evidence" value="ECO:0007669"/>
    <property type="project" value="InterPro"/>
</dbReference>
<protein>
    <recommendedName>
        <fullName evidence="2">Altered inheritance of mitochondria protein 6</fullName>
    </recommendedName>
</protein>